<dbReference type="EMBL" id="JABMKX010000001">
    <property type="protein sequence ID" value="NQX43996.1"/>
    <property type="molecule type" value="Genomic_DNA"/>
</dbReference>
<keyword evidence="1" id="KW-0472">Membrane</keyword>
<dbReference type="Proteomes" id="UP000711047">
    <property type="component" value="Unassembled WGS sequence"/>
</dbReference>
<keyword evidence="1" id="KW-1133">Transmembrane helix</keyword>
<keyword evidence="1" id="KW-0812">Transmembrane</keyword>
<proteinExistence type="predicted"/>
<keyword evidence="4" id="KW-1185">Reference proteome</keyword>
<comment type="caution">
    <text evidence="3">The sequence shown here is derived from an EMBL/GenBank/DDBJ whole genome shotgun (WGS) entry which is preliminary data.</text>
</comment>
<dbReference type="RefSeq" id="WP_173126678.1">
    <property type="nucleotide sequence ID" value="NZ_JABMKX010000001.1"/>
</dbReference>
<dbReference type="InterPro" id="IPR025436">
    <property type="entry name" value="DUF4179"/>
</dbReference>
<evidence type="ECO:0000313" key="3">
    <source>
        <dbReference type="EMBL" id="NQX43996.1"/>
    </source>
</evidence>
<sequence>MNSSREEQVMLTDAARIHEEAGADGGGNEIRQAVIAGIERGRRRSWQGRLRTGSLAGLAAAAVVACILFFIPMIQELAPQSAAPAETAGWGELENFKRLYSFDSEAETLDSAIRHGYIQQVNRSATSGNYRITLNAVTADDNKIIFLYTANVAAGQEIYSVNSARIKNLATGYNLDDEGQIGGHDERSGPLENRIYYGRGVIHLDRNQPFPEQLEADFQIASVDPGKLKDPKTGKNAAEMNYSPRLKISFKLDPKFKEQQTVIVKPEADFMLEGIQVTLKQVELSPLMTRVVIGIKNGSENTWPNRQKIFLAVGGDEIQSVTKAGTVSIGLSAAYGNEEGFERRYGSNLLDQPESMNLLLKTGKGKNAKEITVPILP</sequence>
<feature type="transmembrane region" description="Helical" evidence="1">
    <location>
        <begin position="52"/>
        <end position="74"/>
    </location>
</feature>
<evidence type="ECO:0000313" key="4">
    <source>
        <dbReference type="Proteomes" id="UP000711047"/>
    </source>
</evidence>
<organism evidence="3 4">
    <name type="scientific">Paenibacillus tritici</name>
    <dbReference type="NCBI Taxonomy" id="1873425"/>
    <lineage>
        <taxon>Bacteria</taxon>
        <taxon>Bacillati</taxon>
        <taxon>Bacillota</taxon>
        <taxon>Bacilli</taxon>
        <taxon>Bacillales</taxon>
        <taxon>Paenibacillaceae</taxon>
        <taxon>Paenibacillus</taxon>
    </lineage>
</organism>
<name>A0ABX2DJI4_9BACL</name>
<reference evidence="3 4" key="1">
    <citation type="submission" date="2020-05" db="EMBL/GenBank/DDBJ databases">
        <title>Paenibacillus glebae, sp. nov., Paenibacillus humi sp. nov., Paenibacillus pedi sp. nov., Paenibacillus terrestris sp. nov. and Paenibacillus terricola sp. nov., isolated from a forest top soil sample.</title>
        <authorList>
            <person name="Qi S."/>
            <person name="Carlier A."/>
            <person name="Cnockaert M."/>
            <person name="Vandamme P."/>
        </authorList>
    </citation>
    <scope>NUCLEOTIDE SEQUENCE [LARGE SCALE GENOMIC DNA]</scope>
    <source>
        <strain evidence="3 4">LMG 29502</strain>
    </source>
</reference>
<feature type="domain" description="DUF4179" evidence="2">
    <location>
        <begin position="58"/>
        <end position="149"/>
    </location>
</feature>
<dbReference type="Pfam" id="PF13786">
    <property type="entry name" value="DUF4179"/>
    <property type="match status" value="1"/>
</dbReference>
<gene>
    <name evidence="3" type="ORF">HQN87_01525</name>
</gene>
<evidence type="ECO:0000259" key="2">
    <source>
        <dbReference type="Pfam" id="PF13786"/>
    </source>
</evidence>
<protein>
    <submittedName>
        <fullName evidence="3">DUF4179 domain-containing protein</fullName>
    </submittedName>
</protein>
<accession>A0ABX2DJI4</accession>
<evidence type="ECO:0000256" key="1">
    <source>
        <dbReference type="SAM" id="Phobius"/>
    </source>
</evidence>